<dbReference type="RefSeq" id="XP_013408485.1">
    <property type="nucleotide sequence ID" value="XM_013553031.1"/>
</dbReference>
<dbReference type="STRING" id="7574.A0A1S3JDJ3"/>
<keyword evidence="3" id="KW-1185">Reference proteome</keyword>
<dbReference type="InterPro" id="IPR006759">
    <property type="entry name" value="Glyco_transf_54"/>
</dbReference>
<dbReference type="InterPro" id="IPR057279">
    <property type="entry name" value="MGAT4"/>
</dbReference>
<evidence type="ECO:0000256" key="1">
    <source>
        <dbReference type="SAM" id="Phobius"/>
    </source>
</evidence>
<dbReference type="GO" id="GO:0008375">
    <property type="term" value="F:acetylglucosaminyltransferase activity"/>
    <property type="evidence" value="ECO:0007669"/>
    <property type="project" value="TreeGrafter"/>
</dbReference>
<dbReference type="PANTHER" id="PTHR12062">
    <property type="entry name" value="N-ACETYLGLUCOSAMINYLTRANSFERASE VI"/>
    <property type="match status" value="1"/>
</dbReference>
<dbReference type="OrthoDB" id="2016523at2759"/>
<dbReference type="Pfam" id="PF04666">
    <property type="entry name" value="MGAT4_cons"/>
    <property type="match status" value="1"/>
</dbReference>
<dbReference type="GeneID" id="106172365"/>
<evidence type="ECO:0000313" key="3">
    <source>
        <dbReference type="Proteomes" id="UP000085678"/>
    </source>
</evidence>
<keyword evidence="1" id="KW-0812">Transmembrane</keyword>
<dbReference type="GO" id="GO:0006487">
    <property type="term" value="P:protein N-linked glycosylation"/>
    <property type="evidence" value="ECO:0007669"/>
    <property type="project" value="TreeGrafter"/>
</dbReference>
<keyword evidence="1" id="KW-0472">Membrane</keyword>
<protein>
    <submittedName>
        <fullName evidence="4">Alpha-1,3-mannosyl-glycoprotein 4-beta-N-acetylglucosaminyltransferase-like protein MGAT4E</fullName>
    </submittedName>
</protein>
<organism evidence="3 4">
    <name type="scientific">Lingula anatina</name>
    <name type="common">Brachiopod</name>
    <name type="synonym">Lingula unguis</name>
    <dbReference type="NCBI Taxonomy" id="7574"/>
    <lineage>
        <taxon>Eukaryota</taxon>
        <taxon>Metazoa</taxon>
        <taxon>Spiralia</taxon>
        <taxon>Lophotrochozoa</taxon>
        <taxon>Brachiopoda</taxon>
        <taxon>Linguliformea</taxon>
        <taxon>Lingulata</taxon>
        <taxon>Lingulida</taxon>
        <taxon>Linguloidea</taxon>
        <taxon>Lingulidae</taxon>
        <taxon>Lingula</taxon>
    </lineage>
</organism>
<evidence type="ECO:0000313" key="4">
    <source>
        <dbReference type="RefSeq" id="XP_013408485.1"/>
    </source>
</evidence>
<dbReference type="Proteomes" id="UP000085678">
    <property type="component" value="Unplaced"/>
</dbReference>
<feature type="domain" description="MGAT4 conserved region" evidence="2">
    <location>
        <begin position="63"/>
        <end position="261"/>
    </location>
</feature>
<gene>
    <name evidence="4" type="primary">LOC106172365</name>
</gene>
<accession>A0A1S3JDJ3</accession>
<keyword evidence="1" id="KW-1133">Transmembrane helix</keyword>
<dbReference type="InParanoid" id="A0A1S3JDJ3"/>
<dbReference type="OMA" id="SHYRILM"/>
<reference evidence="4" key="1">
    <citation type="submission" date="2025-08" db="UniProtKB">
        <authorList>
            <consortium name="RefSeq"/>
        </authorList>
    </citation>
    <scope>IDENTIFICATION</scope>
    <source>
        <tissue evidence="4">Gonads</tissue>
    </source>
</reference>
<dbReference type="KEGG" id="lak:106172365"/>
<dbReference type="PANTHER" id="PTHR12062:SF33">
    <property type="entry name" value="ALPHA-1,6-MANNOSYL-GLYCOPROTEIN 4-BETA-N-ACETYLGLUCOSAMINYLTRANSFERASE-LIKE"/>
    <property type="match status" value="1"/>
</dbReference>
<proteinExistence type="predicted"/>
<feature type="transmembrane region" description="Helical" evidence="1">
    <location>
        <begin position="6"/>
        <end position="23"/>
    </location>
</feature>
<evidence type="ECO:0000259" key="2">
    <source>
        <dbReference type="Pfam" id="PF04666"/>
    </source>
</evidence>
<sequence>MKIISMFFVTVATLYVIWMLNLLRRYYFKWEKTNGNFAREGPIPSGTVVLPLSYWSHSAKLQVVGRQRAIKGFQTIGILMNEKDGKDKIMRTINSLIEETTEKDQMETVVLIFLSVDQSSNFQILKEIISMFPTYMSSGFLQVIYRTNPSDTNATSTLESWQKDNIDYGMLIMFAQRFIFSKYFLFLEYNVTCSPGFVFTMKMDVEFYSKLPWMMLQFSQLKLAGRFYHYHDLHKLLNYLWIFHQKLPPEALVELFVDIRGNAKSTGVRKRNLFQYQLEENLIGASAT</sequence>
<dbReference type="AlphaFoldDB" id="A0A1S3JDJ3"/>
<name>A0A1S3JDJ3_LINAN</name>